<evidence type="ECO:0000256" key="5">
    <source>
        <dbReference type="ARBA" id="ARBA00023163"/>
    </source>
</evidence>
<dbReference type="GO" id="GO:0006547">
    <property type="term" value="P:L-histidine metabolic process"/>
    <property type="evidence" value="ECO:0007669"/>
    <property type="project" value="UniProtKB-UniRule"/>
</dbReference>
<name>A0A6J4EDS3_9PSED</name>
<evidence type="ECO:0000256" key="9">
    <source>
        <dbReference type="NCBIfam" id="TIGR02018"/>
    </source>
</evidence>
<evidence type="ECO:0000256" key="4">
    <source>
        <dbReference type="ARBA" id="ARBA00023125"/>
    </source>
</evidence>
<dbReference type="InterPro" id="IPR011663">
    <property type="entry name" value="UTRA"/>
</dbReference>
<dbReference type="SMART" id="SM00345">
    <property type="entry name" value="HTH_GNTR"/>
    <property type="match status" value="1"/>
</dbReference>
<dbReference type="SUPFAM" id="SSF46785">
    <property type="entry name" value="Winged helix' DNA-binding domain"/>
    <property type="match status" value="1"/>
</dbReference>
<evidence type="ECO:0000256" key="1">
    <source>
        <dbReference type="ARBA" id="ARBA00022491"/>
    </source>
</evidence>
<dbReference type="InterPro" id="IPR036390">
    <property type="entry name" value="WH_DNA-bd_sf"/>
</dbReference>
<evidence type="ECO:0000256" key="3">
    <source>
        <dbReference type="ARBA" id="ARBA00023015"/>
    </source>
</evidence>
<dbReference type="Gene3D" id="3.40.1410.10">
    <property type="entry name" value="Chorismate lyase-like"/>
    <property type="match status" value="1"/>
</dbReference>
<feature type="domain" description="HTH gntR-type" evidence="10">
    <location>
        <begin position="20"/>
        <end position="88"/>
    </location>
</feature>
<keyword evidence="5" id="KW-0804">Transcription</keyword>
<dbReference type="PRINTS" id="PR00035">
    <property type="entry name" value="HTHGNTR"/>
</dbReference>
<dbReference type="CDD" id="cd07377">
    <property type="entry name" value="WHTH_GntR"/>
    <property type="match status" value="1"/>
</dbReference>
<dbReference type="Proteomes" id="UP000509383">
    <property type="component" value="Chromosome"/>
</dbReference>
<dbReference type="GO" id="GO:0045892">
    <property type="term" value="P:negative regulation of DNA-templated transcription"/>
    <property type="evidence" value="ECO:0007669"/>
    <property type="project" value="UniProtKB-UniRule"/>
</dbReference>
<dbReference type="InterPro" id="IPR050679">
    <property type="entry name" value="Bact_HTH_transcr_reg"/>
</dbReference>
<keyword evidence="1" id="KW-0678">Repressor</keyword>
<evidence type="ECO:0000313" key="13">
    <source>
        <dbReference type="Proteomes" id="UP000509383"/>
    </source>
</evidence>
<evidence type="ECO:0000259" key="10">
    <source>
        <dbReference type="PROSITE" id="PS50949"/>
    </source>
</evidence>
<evidence type="ECO:0000256" key="7">
    <source>
        <dbReference type="ARBA" id="ARBA00060686"/>
    </source>
</evidence>
<accession>A0A6J4EDS3</accession>
<keyword evidence="3" id="KW-0805">Transcription regulation</keyword>
<dbReference type="Gene3D" id="1.10.10.10">
    <property type="entry name" value="Winged helix-like DNA-binding domain superfamily/Winged helix DNA-binding domain"/>
    <property type="match status" value="1"/>
</dbReference>
<keyword evidence="2" id="KW-0369">Histidine metabolism</keyword>
<evidence type="ECO:0000256" key="6">
    <source>
        <dbReference type="ARBA" id="ARBA00058362"/>
    </source>
</evidence>
<keyword evidence="4" id="KW-0238">DNA-binding</keyword>
<evidence type="ECO:0000256" key="8">
    <source>
        <dbReference type="ARBA" id="ARBA00071620"/>
    </source>
</evidence>
<dbReference type="EMBL" id="BQKM01000005">
    <property type="protein sequence ID" value="GJN52974.1"/>
    <property type="molecule type" value="Genomic_DNA"/>
</dbReference>
<dbReference type="InterPro" id="IPR036388">
    <property type="entry name" value="WH-like_DNA-bd_sf"/>
</dbReference>
<gene>
    <name evidence="11" type="primary">hutC</name>
    <name evidence="11" type="ORF">TUM18999_56600</name>
    <name evidence="12" type="ORF">TUM20286_27260</name>
</gene>
<keyword evidence="14" id="KW-1185">Reference proteome</keyword>
<dbReference type="Pfam" id="PF00392">
    <property type="entry name" value="GntR"/>
    <property type="match status" value="1"/>
</dbReference>
<organism evidence="11 13">
    <name type="scientific">Pseudomonas tohonis</name>
    <dbReference type="NCBI Taxonomy" id="2725477"/>
    <lineage>
        <taxon>Bacteria</taxon>
        <taxon>Pseudomonadati</taxon>
        <taxon>Pseudomonadota</taxon>
        <taxon>Gammaproteobacteria</taxon>
        <taxon>Pseudomonadales</taxon>
        <taxon>Pseudomonadaceae</taxon>
        <taxon>Pseudomonas</taxon>
    </lineage>
</organism>
<dbReference type="GO" id="GO:0003677">
    <property type="term" value="F:DNA binding"/>
    <property type="evidence" value="ECO:0007669"/>
    <property type="project" value="UniProtKB-UniRule"/>
</dbReference>
<dbReference type="NCBIfam" id="TIGR02018">
    <property type="entry name" value="his_ut_repres"/>
    <property type="match status" value="1"/>
</dbReference>
<evidence type="ECO:0000313" key="11">
    <source>
        <dbReference type="EMBL" id="BCG27469.1"/>
    </source>
</evidence>
<evidence type="ECO:0000313" key="14">
    <source>
        <dbReference type="Proteomes" id="UP001054892"/>
    </source>
</evidence>
<dbReference type="AlphaFoldDB" id="A0A6J4EDS3"/>
<protein>
    <recommendedName>
        <fullName evidence="8 9">Histidine utilization repressor</fullName>
    </recommendedName>
</protein>
<sequence length="250" mass="27840">MPNPSVDIPSFAVQPGEAPAPLYARVKQMICRQIDDGTWPPHHRVPSESELVNELGVSRMTVNRALRELTAEGYLVRMQGVGTFVAEPKGQAALFEVHNIAEEITARGHAHRCEVIALGEELAGSERALALNVREGQRVFHSVIVHFENGVPVQIEDRYVNASVAPDYLKQDFTQQTPHAYLSQVAPLTEGEHVVEAILAEADECRLLQIERGEPCLLIRRRTWSGRNTVTSARLLYPGSRYRLEGRFGS</sequence>
<proteinExistence type="predicted"/>
<dbReference type="GO" id="GO:0003700">
    <property type="term" value="F:DNA-binding transcription factor activity"/>
    <property type="evidence" value="ECO:0007669"/>
    <property type="project" value="UniProtKB-UniRule"/>
</dbReference>
<dbReference type="InterPro" id="IPR010248">
    <property type="entry name" value="His_ut_repres"/>
</dbReference>
<comment type="function">
    <text evidence="6">Repressor which binds to the hutP region in the histidine utilization (hut) operon. It blocks the expression of all the hut genes in the absence of inducer.</text>
</comment>
<dbReference type="KEGG" id="ptw:TUM18999_56600"/>
<dbReference type="InterPro" id="IPR028978">
    <property type="entry name" value="Chorismate_lyase_/UTRA_dom_sf"/>
</dbReference>
<dbReference type="Proteomes" id="UP001054892">
    <property type="component" value="Unassembled WGS sequence"/>
</dbReference>
<dbReference type="Pfam" id="PF07702">
    <property type="entry name" value="UTRA"/>
    <property type="match status" value="1"/>
</dbReference>
<dbReference type="SUPFAM" id="SSF64288">
    <property type="entry name" value="Chorismate lyase-like"/>
    <property type="match status" value="1"/>
</dbReference>
<comment type="pathway">
    <text evidence="7">Amino-acid degradation; L-histidine degradation into L-glutamate [regulation].</text>
</comment>
<dbReference type="PROSITE" id="PS50949">
    <property type="entry name" value="HTH_GNTR"/>
    <property type="match status" value="1"/>
</dbReference>
<dbReference type="PANTHER" id="PTHR44846:SF16">
    <property type="entry name" value="TRANSCRIPTIONAL REGULATOR PHNF-RELATED"/>
    <property type="match status" value="1"/>
</dbReference>
<dbReference type="EMBL" id="AP023189">
    <property type="protein sequence ID" value="BCG27469.1"/>
    <property type="molecule type" value="Genomic_DNA"/>
</dbReference>
<evidence type="ECO:0000313" key="12">
    <source>
        <dbReference type="EMBL" id="GJN52974.1"/>
    </source>
</evidence>
<dbReference type="FunFam" id="3.40.1410.10:FF:000004">
    <property type="entry name" value="Histidine utilization repressor"/>
    <property type="match status" value="1"/>
</dbReference>
<dbReference type="InterPro" id="IPR000524">
    <property type="entry name" value="Tscrpt_reg_HTH_GntR"/>
</dbReference>
<evidence type="ECO:0000256" key="2">
    <source>
        <dbReference type="ARBA" id="ARBA00022808"/>
    </source>
</evidence>
<dbReference type="PANTHER" id="PTHR44846">
    <property type="entry name" value="MANNOSYL-D-GLYCERATE TRANSPORT/METABOLISM SYSTEM REPRESSOR MNGR-RELATED"/>
    <property type="match status" value="1"/>
</dbReference>
<dbReference type="SMART" id="SM00866">
    <property type="entry name" value="UTRA"/>
    <property type="match status" value="1"/>
</dbReference>
<reference evidence="11 13" key="1">
    <citation type="submission" date="2020-05" db="EMBL/GenBank/DDBJ databases">
        <title>Characterization of novel class B3 metallo-beta-lactamase from novel Pseudomonas species.</title>
        <authorList>
            <person name="Yamada K."/>
            <person name="Aoki K."/>
            <person name="Ishii Y."/>
        </authorList>
    </citation>
    <scope>NUCLEOTIDE SEQUENCE [LARGE SCALE GENOMIC DNA]</scope>
    <source>
        <strain evidence="11 13">TUM18999</strain>
        <strain evidence="12 14">TUM20286</strain>
    </source>
</reference>
<dbReference type="FunFam" id="1.10.10.10:FF:000079">
    <property type="entry name" value="GntR family transcriptional regulator"/>
    <property type="match status" value="1"/>
</dbReference>